<comment type="similarity">
    <text evidence="1">Belongs to the asaB hydroxylase/desaturase family.</text>
</comment>
<accession>A0AAJ0B2D7</accession>
<evidence type="ECO:0000256" key="1">
    <source>
        <dbReference type="ARBA" id="ARBA00023604"/>
    </source>
</evidence>
<evidence type="ECO:0000313" key="2">
    <source>
        <dbReference type="EMBL" id="KAK1750425.1"/>
    </source>
</evidence>
<dbReference type="AlphaFoldDB" id="A0AAJ0B2D7"/>
<dbReference type="PANTHER" id="PTHR34598:SF3">
    <property type="entry name" value="OXIDOREDUCTASE AN1597"/>
    <property type="match status" value="1"/>
</dbReference>
<organism evidence="2 3">
    <name type="scientific">Echria macrotheca</name>
    <dbReference type="NCBI Taxonomy" id="438768"/>
    <lineage>
        <taxon>Eukaryota</taxon>
        <taxon>Fungi</taxon>
        <taxon>Dikarya</taxon>
        <taxon>Ascomycota</taxon>
        <taxon>Pezizomycotina</taxon>
        <taxon>Sordariomycetes</taxon>
        <taxon>Sordariomycetidae</taxon>
        <taxon>Sordariales</taxon>
        <taxon>Schizotheciaceae</taxon>
        <taxon>Echria</taxon>
    </lineage>
</organism>
<keyword evidence="3" id="KW-1185">Reference proteome</keyword>
<evidence type="ECO:0000313" key="3">
    <source>
        <dbReference type="Proteomes" id="UP001239445"/>
    </source>
</evidence>
<dbReference type="InterPro" id="IPR044053">
    <property type="entry name" value="AsaB-like"/>
</dbReference>
<reference evidence="2" key="1">
    <citation type="submission" date="2023-06" db="EMBL/GenBank/DDBJ databases">
        <title>Genome-scale phylogeny and comparative genomics of the fungal order Sordariales.</title>
        <authorList>
            <consortium name="Lawrence Berkeley National Laboratory"/>
            <person name="Hensen N."/>
            <person name="Bonometti L."/>
            <person name="Westerberg I."/>
            <person name="Brannstrom I.O."/>
            <person name="Guillou S."/>
            <person name="Cros-Aarteil S."/>
            <person name="Calhoun S."/>
            <person name="Haridas S."/>
            <person name="Kuo A."/>
            <person name="Mondo S."/>
            <person name="Pangilinan J."/>
            <person name="Riley R."/>
            <person name="Labutti K."/>
            <person name="Andreopoulos B."/>
            <person name="Lipzen A."/>
            <person name="Chen C."/>
            <person name="Yanf M."/>
            <person name="Daum C."/>
            <person name="Ng V."/>
            <person name="Clum A."/>
            <person name="Steindorff A."/>
            <person name="Ohm R."/>
            <person name="Martin F."/>
            <person name="Silar P."/>
            <person name="Natvig D."/>
            <person name="Lalanne C."/>
            <person name="Gautier V."/>
            <person name="Ament-Velasquez S.L."/>
            <person name="Kruys A."/>
            <person name="Hutchinson M.I."/>
            <person name="Powell A.J."/>
            <person name="Barry K."/>
            <person name="Miller A.N."/>
            <person name="Grigoriev I.V."/>
            <person name="Debuchy R."/>
            <person name="Gladieux P."/>
            <person name="Thoren M.H."/>
            <person name="Johannesson H."/>
        </authorList>
    </citation>
    <scope>NUCLEOTIDE SEQUENCE</scope>
    <source>
        <strain evidence="2">PSN4</strain>
    </source>
</reference>
<dbReference type="Proteomes" id="UP001239445">
    <property type="component" value="Unassembled WGS sequence"/>
</dbReference>
<protein>
    <submittedName>
        <fullName evidence="2">Aspirochlorine biosynthesis protein N</fullName>
    </submittedName>
</protein>
<name>A0AAJ0B2D7_9PEZI</name>
<dbReference type="NCBIfam" id="NF041278">
    <property type="entry name" value="CmcJ_NvfI_EfuI"/>
    <property type="match status" value="1"/>
</dbReference>
<dbReference type="EMBL" id="MU839847">
    <property type="protein sequence ID" value="KAK1750425.1"/>
    <property type="molecule type" value="Genomic_DNA"/>
</dbReference>
<proteinExistence type="inferred from homology"/>
<gene>
    <name evidence="2" type="ORF">QBC47DRAFT_394039</name>
</gene>
<comment type="caution">
    <text evidence="2">The sequence shown here is derived from an EMBL/GenBank/DDBJ whole genome shotgun (WGS) entry which is preliminary data.</text>
</comment>
<dbReference type="GO" id="GO:0016491">
    <property type="term" value="F:oxidoreductase activity"/>
    <property type="evidence" value="ECO:0007669"/>
    <property type="project" value="InterPro"/>
</dbReference>
<sequence length="309" mass="35825">MASGDVVADLNYLQKLELYQREKPFQLFIPVDPNSPDPRQNNVEFENRPHTIRDMRPAINDFGLDTHGFEIRPFHTSLDPDSFQKSDVVESQYFAEVEQLLRDTLDGGFDRIFFFDWRLRNSKVAEPETLDMNDLTNWMLPACRVHVDQSPRAVVHRVQLQLQDEAPYLLQGRVRIINCWRPIHNAVEDFPLAVCDSTSVPDPDLVECDHVRRRFKGATMYLYTNPEHKWYYLSQQRPDEALIMKMFDSDSTVKAKRCPHTAFQHPNRPPNCPPRTSIEVRALVFNYPPGVQPLVESSLTKAQAIESSD</sequence>
<dbReference type="PANTHER" id="PTHR34598">
    <property type="entry name" value="BLL6449 PROTEIN"/>
    <property type="match status" value="1"/>
</dbReference>